<protein>
    <submittedName>
        <fullName evidence="2">Uncharacterized protein</fullName>
    </submittedName>
</protein>
<organism evidence="2 3">
    <name type="scientific">Ophiostoma piceae (strain UAMH 11346)</name>
    <name type="common">Sap stain fungus</name>
    <dbReference type="NCBI Taxonomy" id="1262450"/>
    <lineage>
        <taxon>Eukaryota</taxon>
        <taxon>Fungi</taxon>
        <taxon>Dikarya</taxon>
        <taxon>Ascomycota</taxon>
        <taxon>Pezizomycotina</taxon>
        <taxon>Sordariomycetes</taxon>
        <taxon>Sordariomycetidae</taxon>
        <taxon>Ophiostomatales</taxon>
        <taxon>Ophiostomataceae</taxon>
        <taxon>Ophiostoma</taxon>
    </lineage>
</organism>
<proteinExistence type="predicted"/>
<gene>
    <name evidence="2" type="ORF">F503_00302</name>
</gene>
<feature type="compositionally biased region" description="Basic and acidic residues" evidence="1">
    <location>
        <begin position="67"/>
        <end position="90"/>
    </location>
</feature>
<dbReference type="AlphaFoldDB" id="S3D2Q7"/>
<name>S3D2Q7_OPHP1</name>
<evidence type="ECO:0000313" key="2">
    <source>
        <dbReference type="EMBL" id="EPE07580.1"/>
    </source>
</evidence>
<feature type="compositionally biased region" description="Polar residues" evidence="1">
    <location>
        <begin position="138"/>
        <end position="156"/>
    </location>
</feature>
<evidence type="ECO:0000256" key="1">
    <source>
        <dbReference type="SAM" id="MobiDB-lite"/>
    </source>
</evidence>
<dbReference type="HOGENOM" id="CLU_1475587_0_0_1"/>
<evidence type="ECO:0000313" key="3">
    <source>
        <dbReference type="Proteomes" id="UP000016923"/>
    </source>
</evidence>
<keyword evidence="3" id="KW-1185">Reference proteome</keyword>
<reference evidence="2 3" key="1">
    <citation type="journal article" date="2013" name="BMC Genomics">
        <title>The genome and transcriptome of the pine saprophyte Ophiostoma piceae, and a comparison with the bark beetle-associated pine pathogen Grosmannia clavigera.</title>
        <authorList>
            <person name="Haridas S."/>
            <person name="Wang Y."/>
            <person name="Lim L."/>
            <person name="Massoumi Alamouti S."/>
            <person name="Jackman S."/>
            <person name="Docking R."/>
            <person name="Robertson G."/>
            <person name="Birol I."/>
            <person name="Bohlmann J."/>
            <person name="Breuil C."/>
        </authorList>
    </citation>
    <scope>NUCLEOTIDE SEQUENCE [LARGE SCALE GENOMIC DNA]</scope>
    <source>
        <strain evidence="2 3">UAMH 11346</strain>
    </source>
</reference>
<dbReference type="EMBL" id="KE148150">
    <property type="protein sequence ID" value="EPE07580.1"/>
    <property type="molecule type" value="Genomic_DNA"/>
</dbReference>
<dbReference type="Proteomes" id="UP000016923">
    <property type="component" value="Unassembled WGS sequence"/>
</dbReference>
<dbReference type="VEuPathDB" id="FungiDB:F503_00302"/>
<accession>S3D2Q7</accession>
<sequence length="183" mass="20266">MATLMFKPLPVFEEIPFTFEPEIADLVGENGYEFKTRSWFEMWQYEELAPQVKIQLKAKASAAAKNNESKKRIAEQLQREQQRVEEKKSEEEENAGEEEAKPVKSKKAIKRTKDKARQREKKRQAKQAAQAELAGNATLDSDATTLCSTGSDSETNAVGKDKTAKGPAAPVSSTGALLLECSA</sequence>
<feature type="region of interest" description="Disordered" evidence="1">
    <location>
        <begin position="61"/>
        <end position="183"/>
    </location>
</feature>
<feature type="compositionally biased region" description="Basic residues" evidence="1">
    <location>
        <begin position="103"/>
        <end position="125"/>
    </location>
</feature>